<dbReference type="Gene3D" id="2.60.40.1190">
    <property type="match status" value="1"/>
</dbReference>
<protein>
    <recommendedName>
        <fullName evidence="8">Cytochrome c-552/DMSO reductase-like haem-binding domain-containing protein</fullName>
    </recommendedName>
</protein>
<name>A0A840BH30_9RHOO</name>
<dbReference type="InterPro" id="IPR019020">
    <property type="entry name" value="Cyt-c552/DMSO_Rdtase_haem-bd"/>
</dbReference>
<dbReference type="SMART" id="SM00887">
    <property type="entry name" value="EB_dh"/>
    <property type="match status" value="1"/>
</dbReference>
<comment type="caution">
    <text evidence="9">The sequence shown here is derived from an EMBL/GenBank/DDBJ whole genome shotgun (WGS) entry which is preliminary data.</text>
</comment>
<evidence type="ECO:0000256" key="1">
    <source>
        <dbReference type="ARBA" id="ARBA00022448"/>
    </source>
</evidence>
<keyword evidence="7" id="KW-0732">Signal</keyword>
<accession>A0A840BH30</accession>
<keyword evidence="10" id="KW-1185">Reference proteome</keyword>
<evidence type="ECO:0000313" key="10">
    <source>
        <dbReference type="Proteomes" id="UP000561045"/>
    </source>
</evidence>
<dbReference type="AlphaFoldDB" id="A0A840BH30"/>
<dbReference type="Proteomes" id="UP000561045">
    <property type="component" value="Unassembled WGS sequence"/>
</dbReference>
<dbReference type="SUPFAM" id="SSF49344">
    <property type="entry name" value="CBD9-like"/>
    <property type="match status" value="1"/>
</dbReference>
<keyword evidence="2" id="KW-0349">Heme</keyword>
<dbReference type="RefSeq" id="WP_183634300.1">
    <property type="nucleotide sequence ID" value="NZ_BAABLE010000011.1"/>
</dbReference>
<keyword evidence="1" id="KW-0813">Transport</keyword>
<evidence type="ECO:0000256" key="7">
    <source>
        <dbReference type="SAM" id="SignalP"/>
    </source>
</evidence>
<evidence type="ECO:0000313" key="9">
    <source>
        <dbReference type="EMBL" id="MBB4012505.1"/>
    </source>
</evidence>
<evidence type="ECO:0000256" key="6">
    <source>
        <dbReference type="SAM" id="MobiDB-lite"/>
    </source>
</evidence>
<feature type="signal peptide" evidence="7">
    <location>
        <begin position="1"/>
        <end position="22"/>
    </location>
</feature>
<organism evidence="9 10">
    <name type="scientific">Niveibacterium umoris</name>
    <dbReference type="NCBI Taxonomy" id="1193620"/>
    <lineage>
        <taxon>Bacteria</taxon>
        <taxon>Pseudomonadati</taxon>
        <taxon>Pseudomonadota</taxon>
        <taxon>Betaproteobacteria</taxon>
        <taxon>Rhodocyclales</taxon>
        <taxon>Rhodocyclaceae</taxon>
        <taxon>Niveibacterium</taxon>
    </lineage>
</organism>
<gene>
    <name evidence="9" type="ORF">GGR36_001813</name>
</gene>
<evidence type="ECO:0000256" key="4">
    <source>
        <dbReference type="ARBA" id="ARBA00022982"/>
    </source>
</evidence>
<keyword evidence="4" id="KW-0249">Electron transport</keyword>
<evidence type="ECO:0000256" key="3">
    <source>
        <dbReference type="ARBA" id="ARBA00022723"/>
    </source>
</evidence>
<dbReference type="EMBL" id="JACIET010000001">
    <property type="protein sequence ID" value="MBB4012505.1"/>
    <property type="molecule type" value="Genomic_DNA"/>
</dbReference>
<keyword evidence="5" id="KW-0408">Iron</keyword>
<feature type="compositionally biased region" description="Basic and acidic residues" evidence="6">
    <location>
        <begin position="194"/>
        <end position="210"/>
    </location>
</feature>
<feature type="region of interest" description="Disordered" evidence="6">
    <location>
        <begin position="194"/>
        <end position="213"/>
    </location>
</feature>
<dbReference type="GO" id="GO:0046872">
    <property type="term" value="F:metal ion binding"/>
    <property type="evidence" value="ECO:0007669"/>
    <property type="project" value="UniProtKB-KW"/>
</dbReference>
<proteinExistence type="predicted"/>
<keyword evidence="3" id="KW-0479">Metal-binding</keyword>
<dbReference type="GO" id="GO:0020037">
    <property type="term" value="F:heme binding"/>
    <property type="evidence" value="ECO:0007669"/>
    <property type="project" value="InterPro"/>
</dbReference>
<evidence type="ECO:0000256" key="5">
    <source>
        <dbReference type="ARBA" id="ARBA00023004"/>
    </source>
</evidence>
<feature type="domain" description="Cytochrome c-552/DMSO reductase-like haem-binding" evidence="8">
    <location>
        <begin position="43"/>
        <end position="334"/>
    </location>
</feature>
<evidence type="ECO:0000259" key="8">
    <source>
        <dbReference type="SMART" id="SM00887"/>
    </source>
</evidence>
<evidence type="ECO:0000256" key="2">
    <source>
        <dbReference type="ARBA" id="ARBA00022617"/>
    </source>
</evidence>
<sequence>MKTILKHSLLAATLLLSFEASAERFLNAIKVDKAPVLESLAADPAWALAKPATVKLHSGQGFTNGRTLATIKAVYTADSLYMLVSYDDPTQSLRLNPYQKQVDGSWKKLVDPQDRGGDDNRYHEDKWAMFWNVGNSMRDFKRRGCFAGCHEEPTAKSYGNKYTKNPGDIGDLWVMRSVRGGISLGQPDNGYLDDTRFDKDKAPDAGRKADASTGGGYETIKLINGKPEFMNKDGKPANKGGTYWLKAEDKAPFDDSRFVAGDEVASVMVSKFTGDRGVLSGAGAWANGKWTYVVSRKLTTASPYDIQFKDLDVPYYFGFAAFDNAEVQHTLHKGTVVLRFAK</sequence>
<reference evidence="9 10" key="1">
    <citation type="submission" date="2020-08" db="EMBL/GenBank/DDBJ databases">
        <title>Genomic Encyclopedia of Type Strains, Phase IV (KMG-IV): sequencing the most valuable type-strain genomes for metagenomic binning, comparative biology and taxonomic classification.</title>
        <authorList>
            <person name="Goeker M."/>
        </authorList>
    </citation>
    <scope>NUCLEOTIDE SEQUENCE [LARGE SCALE GENOMIC DNA]</scope>
    <source>
        <strain evidence="9 10">DSM 106739</strain>
    </source>
</reference>
<dbReference type="Pfam" id="PF09459">
    <property type="entry name" value="EB_dh"/>
    <property type="match status" value="1"/>
</dbReference>
<feature type="chain" id="PRO_5032432928" description="Cytochrome c-552/DMSO reductase-like haem-binding domain-containing protein" evidence="7">
    <location>
        <begin position="23"/>
        <end position="342"/>
    </location>
</feature>